<dbReference type="EMBL" id="JBFRHK010000005">
    <property type="protein sequence ID" value="MEX3745543.1"/>
    <property type="molecule type" value="Genomic_DNA"/>
</dbReference>
<name>A0ABV3VXA5_9BACI</name>
<sequence length="58" mass="6517">MLERTLEYLNVEKGNFDLDFADADKISEEAKSVVATMQALNIFSGKPGNAWYTCTNKK</sequence>
<evidence type="ECO:0000313" key="1">
    <source>
        <dbReference type="EMBL" id="MEX3745543.1"/>
    </source>
</evidence>
<protein>
    <submittedName>
        <fullName evidence="1">Uncharacterized protein</fullName>
    </submittedName>
</protein>
<evidence type="ECO:0000313" key="2">
    <source>
        <dbReference type="Proteomes" id="UP001558534"/>
    </source>
</evidence>
<proteinExistence type="predicted"/>
<reference evidence="1 2" key="1">
    <citation type="submission" date="2024-07" db="EMBL/GenBank/DDBJ databases">
        <title>Characterization of a bacterium isolated from hydrolysated instant sea cucumber by whole-genome sequencing and metabolomics.</title>
        <authorList>
            <person name="Luo X."/>
            <person name="Zhang Z."/>
            <person name="Zheng Z."/>
            <person name="Zhang W."/>
            <person name="Ming T."/>
            <person name="Jiao L."/>
            <person name="Su X."/>
            <person name="Kong F."/>
            <person name="Xu J."/>
        </authorList>
    </citation>
    <scope>NUCLEOTIDE SEQUENCE [LARGE SCALE GENOMIC DNA]</scope>
    <source>
        <strain evidence="1 2">XL-2024</strain>
    </source>
</reference>
<gene>
    <name evidence="1" type="ORF">AB1300_10385</name>
</gene>
<organism evidence="1 2">
    <name type="scientific">Lysinibacillus xylanilyticus</name>
    <dbReference type="NCBI Taxonomy" id="582475"/>
    <lineage>
        <taxon>Bacteria</taxon>
        <taxon>Bacillati</taxon>
        <taxon>Bacillota</taxon>
        <taxon>Bacilli</taxon>
        <taxon>Bacillales</taxon>
        <taxon>Bacillaceae</taxon>
        <taxon>Lysinibacillus</taxon>
    </lineage>
</organism>
<dbReference type="Proteomes" id="UP001558534">
    <property type="component" value="Unassembled WGS sequence"/>
</dbReference>
<dbReference type="RefSeq" id="WP_368636418.1">
    <property type="nucleotide sequence ID" value="NZ_JBFRHK010000005.1"/>
</dbReference>
<comment type="caution">
    <text evidence="1">The sequence shown here is derived from an EMBL/GenBank/DDBJ whole genome shotgun (WGS) entry which is preliminary data.</text>
</comment>
<accession>A0ABV3VXA5</accession>
<keyword evidence="2" id="KW-1185">Reference proteome</keyword>